<dbReference type="GO" id="GO:0004633">
    <property type="term" value="F:phosphopantothenoylcysteine decarboxylase activity"/>
    <property type="evidence" value="ECO:0007669"/>
    <property type="project" value="UniProtKB-UniRule"/>
</dbReference>
<dbReference type="Pfam" id="PF04127">
    <property type="entry name" value="DFP"/>
    <property type="match status" value="1"/>
</dbReference>
<evidence type="ECO:0000256" key="2">
    <source>
        <dbReference type="ARBA" id="ARBA00023239"/>
    </source>
</evidence>
<dbReference type="SUPFAM" id="SSF102645">
    <property type="entry name" value="CoaB-like"/>
    <property type="match status" value="1"/>
</dbReference>
<comment type="catalytic activity">
    <reaction evidence="3 4">
        <text>N-[(R)-4-phosphopantothenoyl]-L-cysteine + H(+) = (R)-4'-phosphopantetheine + CO2</text>
        <dbReference type="Rhea" id="RHEA:16793"/>
        <dbReference type="ChEBI" id="CHEBI:15378"/>
        <dbReference type="ChEBI" id="CHEBI:16526"/>
        <dbReference type="ChEBI" id="CHEBI:59458"/>
        <dbReference type="ChEBI" id="CHEBI:61723"/>
        <dbReference type="EC" id="4.1.1.36"/>
    </reaction>
</comment>
<feature type="binding site" evidence="3">
    <location>
        <position position="289"/>
    </location>
    <ligand>
        <name>CTP</name>
        <dbReference type="ChEBI" id="CHEBI:37563"/>
    </ligand>
</feature>
<dbReference type="GO" id="GO:0015941">
    <property type="term" value="P:pantothenate catabolic process"/>
    <property type="evidence" value="ECO:0007669"/>
    <property type="project" value="InterPro"/>
</dbReference>
<evidence type="ECO:0000256" key="3">
    <source>
        <dbReference type="HAMAP-Rule" id="MF_02225"/>
    </source>
</evidence>
<accession>A0A5J6GJQ4</accession>
<evidence type="ECO:0000313" key="7">
    <source>
        <dbReference type="EMBL" id="QEU95699.1"/>
    </source>
</evidence>
<comment type="function">
    <text evidence="3">Catalyzes two sequential steps in the biosynthesis of coenzyme A. In the first step cysteine is conjugated to 4'-phosphopantothenate to form 4-phosphopantothenoylcysteine. In the second step the latter compound is decarboxylated to form 4'-phosphopantotheine.</text>
</comment>
<dbReference type="InterPro" id="IPR036551">
    <property type="entry name" value="Flavin_trans-like"/>
</dbReference>
<keyword evidence="3 4" id="KW-0436">Ligase</keyword>
<name>A0A5J6GJQ4_STRKN</name>
<sequence length="404" mass="42532">MTEKPKVVLGVSGGIAAYKACELLRRLTESGHDVRVVPTESALHFVGAATWSALSGNPVSTEVWSDVHEVPHVRIGQHADLVIVAPATADMLAKAAHGLADDLLTNTLLTARCPVVFAPAMHTEMWEHPATQENVATLRRRGALVVEPAVGRLTGVDTGKGRFPDPVELFEVVRRVLARGDLAQDLAGRHVVVSAGGTREPLDPVRFLGNRSSGKQGYALARSAAARGARVTLIAANAALPDPAGVDVVPVGTAVQLREAVLKASADADAVVMAAAVADFRPETYAAGKIKKKDGQEPAPIVLVRNPDILAEISGDRPRSGQVVVGFAAETDDVLANGRAKLERKGCDLLVVNEVGERKTFGSEENEAVVLGADGSETPVPYGPKEALADTVWDLVATRLTRLT</sequence>
<keyword evidence="3 4" id="KW-0285">Flavoprotein</keyword>
<keyword evidence="3" id="KW-0479">Metal-binding</keyword>
<dbReference type="RefSeq" id="WP_150494428.1">
    <property type="nucleotide sequence ID" value="NZ_CP023699.1"/>
</dbReference>
<evidence type="ECO:0000313" key="8">
    <source>
        <dbReference type="Proteomes" id="UP000325529"/>
    </source>
</evidence>
<feature type="binding site" evidence="3">
    <location>
        <begin position="307"/>
        <end position="310"/>
    </location>
    <ligand>
        <name>CTP</name>
        <dbReference type="ChEBI" id="CHEBI:37563"/>
    </ligand>
</feature>
<dbReference type="NCBIfam" id="TIGR00521">
    <property type="entry name" value="coaBC_dfp"/>
    <property type="match status" value="1"/>
</dbReference>
<keyword evidence="8" id="KW-1185">Reference proteome</keyword>
<dbReference type="SUPFAM" id="SSF52507">
    <property type="entry name" value="Homo-oligomeric flavin-containing Cys decarboxylases, HFCD"/>
    <property type="match status" value="1"/>
</dbReference>
<comment type="function">
    <text evidence="4">Catalyzes two steps in the biosynthesis of coenzyme A. In the first step cysteine is conjugated to 4'-phosphopantothenate to form 4-phosphopantothenoylcysteine, in the latter compound is decarboxylated to form 4'-phosphopantotheine.</text>
</comment>
<evidence type="ECO:0000259" key="5">
    <source>
        <dbReference type="Pfam" id="PF02441"/>
    </source>
</evidence>
<dbReference type="Proteomes" id="UP000325529">
    <property type="component" value="Chromosome"/>
</dbReference>
<feature type="domain" description="Flavoprotein" evidence="5">
    <location>
        <begin position="6"/>
        <end position="170"/>
    </location>
</feature>
<feature type="binding site" evidence="3">
    <location>
        <position position="345"/>
    </location>
    <ligand>
        <name>CTP</name>
        <dbReference type="ChEBI" id="CHEBI:37563"/>
    </ligand>
</feature>
<gene>
    <name evidence="3 7" type="primary">coaBC</name>
    <name evidence="7" type="ORF">CP970_36480</name>
</gene>
<dbReference type="HAMAP" id="MF_02225">
    <property type="entry name" value="CoaBC"/>
    <property type="match status" value="1"/>
</dbReference>
<dbReference type="Gene3D" id="3.40.50.10300">
    <property type="entry name" value="CoaB-like"/>
    <property type="match status" value="1"/>
</dbReference>
<dbReference type="PANTHER" id="PTHR14359:SF6">
    <property type="entry name" value="PHOSPHOPANTOTHENOYLCYSTEINE DECARBOXYLASE"/>
    <property type="match status" value="1"/>
</dbReference>
<dbReference type="KEGG" id="ska:CP970_36480"/>
<dbReference type="EMBL" id="CP023699">
    <property type="protein sequence ID" value="QEU95699.1"/>
    <property type="molecule type" value="Genomic_DNA"/>
</dbReference>
<dbReference type="InterPro" id="IPR003382">
    <property type="entry name" value="Flavoprotein"/>
</dbReference>
<dbReference type="EC" id="4.1.1.36" evidence="3"/>
<dbReference type="GO" id="GO:0010181">
    <property type="term" value="F:FMN binding"/>
    <property type="evidence" value="ECO:0007669"/>
    <property type="project" value="UniProtKB-UniRule"/>
</dbReference>
<comment type="catalytic activity">
    <reaction evidence="3 4">
        <text>(R)-4'-phosphopantothenate + L-cysteine + CTP = N-[(R)-4-phosphopantothenoyl]-L-cysteine + CMP + diphosphate + H(+)</text>
        <dbReference type="Rhea" id="RHEA:19397"/>
        <dbReference type="ChEBI" id="CHEBI:10986"/>
        <dbReference type="ChEBI" id="CHEBI:15378"/>
        <dbReference type="ChEBI" id="CHEBI:33019"/>
        <dbReference type="ChEBI" id="CHEBI:35235"/>
        <dbReference type="ChEBI" id="CHEBI:37563"/>
        <dbReference type="ChEBI" id="CHEBI:59458"/>
        <dbReference type="ChEBI" id="CHEBI:60377"/>
        <dbReference type="EC" id="6.3.2.5"/>
    </reaction>
</comment>
<dbReference type="InterPro" id="IPR007085">
    <property type="entry name" value="DNA/pantothenate-metab_flavo_C"/>
</dbReference>
<dbReference type="GO" id="GO:0071513">
    <property type="term" value="C:phosphopantothenoylcysteine decarboxylase complex"/>
    <property type="evidence" value="ECO:0007669"/>
    <property type="project" value="TreeGrafter"/>
</dbReference>
<dbReference type="AlphaFoldDB" id="A0A5J6GJQ4"/>
<feature type="region of interest" description="Phosphopantothenoylcysteine decarboxylase" evidence="3">
    <location>
        <begin position="1"/>
        <end position="190"/>
    </location>
</feature>
<dbReference type="InterPro" id="IPR005252">
    <property type="entry name" value="CoaBC"/>
</dbReference>
<feature type="binding site" evidence="3">
    <location>
        <position position="279"/>
    </location>
    <ligand>
        <name>CTP</name>
        <dbReference type="ChEBI" id="CHEBI:37563"/>
    </ligand>
</feature>
<comment type="pathway">
    <text evidence="3 4">Cofactor biosynthesis; coenzyme A biosynthesis; CoA from (R)-pantothenate: step 2/5.</text>
</comment>
<evidence type="ECO:0000256" key="1">
    <source>
        <dbReference type="ARBA" id="ARBA00022793"/>
    </source>
</evidence>
<dbReference type="GO" id="GO:0046872">
    <property type="term" value="F:metal ion binding"/>
    <property type="evidence" value="ECO:0007669"/>
    <property type="project" value="UniProtKB-KW"/>
</dbReference>
<evidence type="ECO:0000256" key="4">
    <source>
        <dbReference type="RuleBase" id="RU364078"/>
    </source>
</evidence>
<dbReference type="UniPathway" id="UPA00241">
    <property type="reaction ID" value="UER00353"/>
</dbReference>
<comment type="cofactor">
    <cofactor evidence="3">
        <name>FMN</name>
        <dbReference type="ChEBI" id="CHEBI:58210"/>
    </cofactor>
    <text evidence="3">Binds 1 FMN per subunit.</text>
</comment>
<feature type="binding site" evidence="3">
    <location>
        <position position="341"/>
    </location>
    <ligand>
        <name>CTP</name>
        <dbReference type="ChEBI" id="CHEBI:37563"/>
    </ligand>
</feature>
<proteinExistence type="inferred from homology"/>
<comment type="similarity">
    <text evidence="3 4">In the C-terminal section; belongs to the PPC synthetase family.</text>
</comment>
<comment type="similarity">
    <text evidence="3 4">In the N-terminal section; belongs to the HFCD (homo-oligomeric flavin containing Cys decarboxylase) superfamily.</text>
</comment>
<organism evidence="7 8">
    <name type="scientific">Streptomyces kanamyceticus</name>
    <dbReference type="NCBI Taxonomy" id="1967"/>
    <lineage>
        <taxon>Bacteria</taxon>
        <taxon>Bacillati</taxon>
        <taxon>Actinomycetota</taxon>
        <taxon>Actinomycetes</taxon>
        <taxon>Kitasatosporales</taxon>
        <taxon>Streptomycetaceae</taxon>
        <taxon>Streptomyces</taxon>
    </lineage>
</organism>
<dbReference type="PANTHER" id="PTHR14359">
    <property type="entry name" value="HOMO-OLIGOMERIC FLAVIN CONTAINING CYS DECARBOXYLASE FAMILY"/>
    <property type="match status" value="1"/>
</dbReference>
<evidence type="ECO:0000259" key="6">
    <source>
        <dbReference type="Pfam" id="PF04127"/>
    </source>
</evidence>
<keyword evidence="3" id="KW-0511">Multifunctional enzyme</keyword>
<reference evidence="7 8" key="1">
    <citation type="submission" date="2017-09" db="EMBL/GenBank/DDBJ databases">
        <authorList>
            <person name="Lee N."/>
            <person name="Cho B.-K."/>
        </authorList>
    </citation>
    <scope>NUCLEOTIDE SEQUENCE [LARGE SCALE GENOMIC DNA]</scope>
    <source>
        <strain evidence="7 8">ATCC 12853</strain>
    </source>
</reference>
<dbReference type="Gene3D" id="3.40.50.1950">
    <property type="entry name" value="Flavin prenyltransferase-like"/>
    <property type="match status" value="1"/>
</dbReference>
<dbReference type="EC" id="6.3.2.5" evidence="3"/>
<comment type="caution">
    <text evidence="3">Lacks conserved residue(s) required for the propagation of feature annotation.</text>
</comment>
<comment type="cofactor">
    <cofactor evidence="3">
        <name>Mg(2+)</name>
        <dbReference type="ChEBI" id="CHEBI:18420"/>
    </cofactor>
</comment>
<keyword evidence="3" id="KW-0460">Magnesium</keyword>
<feature type="binding site" evidence="3">
    <location>
        <position position="327"/>
    </location>
    <ligand>
        <name>CTP</name>
        <dbReference type="ChEBI" id="CHEBI:37563"/>
    </ligand>
</feature>
<feature type="domain" description="DNA/pantothenate metabolism flavoprotein C-terminal" evidence="6">
    <location>
        <begin position="186"/>
        <end position="397"/>
    </location>
</feature>
<keyword evidence="1 3" id="KW-0210">Decarboxylase</keyword>
<protein>
    <recommendedName>
        <fullName evidence="3">Coenzyme A biosynthesis bifunctional protein CoaBC</fullName>
    </recommendedName>
    <alternativeName>
        <fullName evidence="3">DNA/pantothenate metabolism flavoprotein</fullName>
    </alternativeName>
    <alternativeName>
        <fullName evidence="3">Phosphopantothenoylcysteine synthetase/decarboxylase</fullName>
        <shortName evidence="3">PPCS-PPCDC</shortName>
    </alternativeName>
    <domain>
        <recommendedName>
            <fullName evidence="3">Phosphopantothenoylcysteine decarboxylase</fullName>
            <shortName evidence="3">PPC decarboxylase</shortName>
            <shortName evidence="3">PPC-DC</shortName>
            <ecNumber evidence="3">4.1.1.36</ecNumber>
        </recommendedName>
        <alternativeName>
            <fullName evidence="3">CoaC</fullName>
        </alternativeName>
    </domain>
    <domain>
        <recommendedName>
            <fullName evidence="3">Phosphopantothenate--cysteine ligase</fullName>
            <ecNumber evidence="3">6.3.2.5</ecNumber>
        </recommendedName>
        <alternativeName>
            <fullName evidence="3">CoaB</fullName>
        </alternativeName>
        <alternativeName>
            <fullName evidence="3">Phosphopantothenoylcysteine synthetase</fullName>
            <shortName evidence="3">PPC synthetase</shortName>
            <shortName evidence="3">PPC-S</shortName>
        </alternativeName>
    </domain>
</protein>
<keyword evidence="3 4" id="KW-0288">FMN</keyword>
<keyword evidence="2 3" id="KW-0456">Lyase</keyword>
<dbReference type="InterPro" id="IPR035929">
    <property type="entry name" value="CoaB-like_sf"/>
</dbReference>
<dbReference type="GO" id="GO:0004632">
    <property type="term" value="F:phosphopantothenate--cysteine ligase activity"/>
    <property type="evidence" value="ECO:0007669"/>
    <property type="project" value="UniProtKB-UniRule"/>
</dbReference>
<feature type="region of interest" description="Phosphopantothenate--cysteine ligase" evidence="3">
    <location>
        <begin position="191"/>
        <end position="404"/>
    </location>
</feature>
<dbReference type="GO" id="GO:0015937">
    <property type="term" value="P:coenzyme A biosynthetic process"/>
    <property type="evidence" value="ECO:0007669"/>
    <property type="project" value="UniProtKB-UniRule"/>
</dbReference>
<comment type="pathway">
    <text evidence="3 4">Cofactor biosynthesis; coenzyme A biosynthesis; CoA from (R)-pantothenate: step 3/5.</text>
</comment>
<dbReference type="Pfam" id="PF02441">
    <property type="entry name" value="Flavoprotein"/>
    <property type="match status" value="1"/>
</dbReference>